<dbReference type="PANTHER" id="PTHR31435">
    <property type="entry name" value="PROTEIN NATD1"/>
    <property type="match status" value="1"/>
</dbReference>
<reference evidence="2 3" key="1">
    <citation type="submission" date="2017-04" db="EMBL/GenBank/DDBJ databases">
        <authorList>
            <person name="Afonso C.L."/>
            <person name="Miller P.J."/>
            <person name="Scott M.A."/>
            <person name="Spackman E."/>
            <person name="Goraichik I."/>
            <person name="Dimitrov K.M."/>
            <person name="Suarez D.L."/>
            <person name="Swayne D.E."/>
        </authorList>
    </citation>
    <scope>NUCLEOTIDE SEQUENCE [LARGE SCALE GENOMIC DNA]</scope>
    <source>
        <strain evidence="2 3">CGMCC 1.12644</strain>
    </source>
</reference>
<dbReference type="AlphaFoldDB" id="A0A1W2E8U2"/>
<dbReference type="InterPro" id="IPR045057">
    <property type="entry name" value="Gcn5-rel_NAT"/>
</dbReference>
<dbReference type="PANTHER" id="PTHR31435:SF10">
    <property type="entry name" value="BSR4717 PROTEIN"/>
    <property type="match status" value="1"/>
</dbReference>
<dbReference type="SUPFAM" id="SSF55729">
    <property type="entry name" value="Acyl-CoA N-acyltransferases (Nat)"/>
    <property type="match status" value="1"/>
</dbReference>
<dbReference type="OrthoDB" id="9800945at2"/>
<evidence type="ECO:0000313" key="3">
    <source>
        <dbReference type="Proteomes" id="UP000192330"/>
    </source>
</evidence>
<keyword evidence="3" id="KW-1185">Reference proteome</keyword>
<protein>
    <recommendedName>
        <fullName evidence="1">N-acetyltransferase domain-containing protein</fullName>
    </recommendedName>
</protein>
<dbReference type="EMBL" id="FWYD01000024">
    <property type="protein sequence ID" value="SMD05726.1"/>
    <property type="molecule type" value="Genomic_DNA"/>
</dbReference>
<dbReference type="Pfam" id="PF14542">
    <property type="entry name" value="Acetyltransf_CG"/>
    <property type="match status" value="1"/>
</dbReference>
<gene>
    <name evidence="2" type="ORF">SAMN06295998_1249</name>
</gene>
<evidence type="ECO:0000259" key="1">
    <source>
        <dbReference type="PROSITE" id="PS51729"/>
    </source>
</evidence>
<dbReference type="RefSeq" id="WP_084354475.1">
    <property type="nucleotide sequence ID" value="NZ_FWYD01000024.1"/>
</dbReference>
<name>A0A1W2E8U2_9RHOB</name>
<organism evidence="2 3">
    <name type="scientific">Primorskyibacter flagellatus</name>
    <dbReference type="NCBI Taxonomy" id="1387277"/>
    <lineage>
        <taxon>Bacteria</taxon>
        <taxon>Pseudomonadati</taxon>
        <taxon>Pseudomonadota</taxon>
        <taxon>Alphaproteobacteria</taxon>
        <taxon>Rhodobacterales</taxon>
        <taxon>Roseobacteraceae</taxon>
        <taxon>Primorskyibacter</taxon>
    </lineage>
</organism>
<dbReference type="InterPro" id="IPR016181">
    <property type="entry name" value="Acyl_CoA_acyltransferase"/>
</dbReference>
<dbReference type="InterPro" id="IPR031165">
    <property type="entry name" value="GNAT_YJDJ"/>
</dbReference>
<accession>A0A1W2E8U2</accession>
<dbReference type="Proteomes" id="UP000192330">
    <property type="component" value="Unassembled WGS sequence"/>
</dbReference>
<dbReference type="CDD" id="cd04301">
    <property type="entry name" value="NAT_SF"/>
    <property type="match status" value="1"/>
</dbReference>
<feature type="domain" description="N-acetyltransferase" evidence="1">
    <location>
        <begin position="10"/>
        <end position="96"/>
    </location>
</feature>
<sequence length="97" mass="10679">MSADFEITREETESKGRYATIVDGHEAEMTYSRAGTSTIIIDHTGVPDALRGRGVGQALVRRGVEDARTEGRKIVPLCPFAKAQIARHPEWQDVLQG</sequence>
<dbReference type="PROSITE" id="PS51729">
    <property type="entry name" value="GNAT_YJDJ"/>
    <property type="match status" value="1"/>
</dbReference>
<proteinExistence type="predicted"/>
<dbReference type="STRING" id="1387277.SAMN06295998_1249"/>
<evidence type="ECO:0000313" key="2">
    <source>
        <dbReference type="EMBL" id="SMD05726.1"/>
    </source>
</evidence>
<dbReference type="Gene3D" id="3.40.630.30">
    <property type="match status" value="1"/>
</dbReference>